<protein>
    <recommendedName>
        <fullName evidence="3 10">Geranylgeranyl transferase type-2 subunit alpha</fullName>
        <ecNumber evidence="2 10">2.5.1.60</ecNumber>
    </recommendedName>
    <alternativeName>
        <fullName evidence="8 10">Geranylgeranyl transferase type II subunit alpha</fullName>
    </alternativeName>
</protein>
<dbReference type="InterPro" id="IPR002088">
    <property type="entry name" value="Prenyl_trans_a"/>
</dbReference>
<dbReference type="AlphaFoldDB" id="A0A9W4SM08"/>
<comment type="catalytic activity">
    <reaction evidence="9 10">
        <text>geranylgeranyl diphosphate + L-cysteinyl-[protein] = S-geranylgeranyl-L-cysteinyl-[protein] + diphosphate</text>
        <dbReference type="Rhea" id="RHEA:21240"/>
        <dbReference type="Rhea" id="RHEA-COMP:10131"/>
        <dbReference type="Rhea" id="RHEA-COMP:11537"/>
        <dbReference type="ChEBI" id="CHEBI:29950"/>
        <dbReference type="ChEBI" id="CHEBI:33019"/>
        <dbReference type="ChEBI" id="CHEBI:57533"/>
        <dbReference type="ChEBI" id="CHEBI:86021"/>
        <dbReference type="EC" id="2.5.1.60"/>
    </reaction>
</comment>
<dbReference type="Gene3D" id="3.80.10.10">
    <property type="entry name" value="Ribonuclease Inhibitor"/>
    <property type="match status" value="1"/>
</dbReference>
<keyword evidence="7" id="KW-0677">Repeat</keyword>
<dbReference type="Pfam" id="PF01239">
    <property type="entry name" value="PPTA"/>
    <property type="match status" value="4"/>
</dbReference>
<accession>A0A9W4SM08</accession>
<comment type="caution">
    <text evidence="11">The sequence shown here is derived from an EMBL/GenBank/DDBJ whole genome shotgun (WGS) entry which is preliminary data.</text>
</comment>
<dbReference type="InterPro" id="IPR032675">
    <property type="entry name" value="LRR_dom_sf"/>
</dbReference>
<evidence type="ECO:0000256" key="2">
    <source>
        <dbReference type="ARBA" id="ARBA00012656"/>
    </source>
</evidence>
<evidence type="ECO:0000256" key="7">
    <source>
        <dbReference type="ARBA" id="ARBA00022737"/>
    </source>
</evidence>
<keyword evidence="5" id="KW-0433">Leucine-rich repeat</keyword>
<dbReference type="FunFam" id="1.25.40.120:FF:000035">
    <property type="entry name" value="Geranylgeranyl transferase type-2 subunit alpha"/>
    <property type="match status" value="1"/>
</dbReference>
<evidence type="ECO:0000256" key="3">
    <source>
        <dbReference type="ARBA" id="ARBA00014772"/>
    </source>
</evidence>
<name>A0A9W4SM08_9GLOM</name>
<evidence type="ECO:0000256" key="1">
    <source>
        <dbReference type="ARBA" id="ARBA00006734"/>
    </source>
</evidence>
<dbReference type="InterPro" id="IPR025875">
    <property type="entry name" value="Leu-rich_rpt_4"/>
</dbReference>
<gene>
    <name evidence="11" type="ORF">FWILDA_LOCUS5957</name>
</gene>
<dbReference type="EMBL" id="CAMKVN010001029">
    <property type="protein sequence ID" value="CAI2173182.1"/>
    <property type="molecule type" value="Genomic_DNA"/>
</dbReference>
<evidence type="ECO:0000256" key="4">
    <source>
        <dbReference type="ARBA" id="ARBA00022602"/>
    </source>
</evidence>
<comment type="function">
    <text evidence="10">Catalyzes the transfer of a geranyl-geranyl moiety from geranyl-geranyl pyrophosphate to cysteines occuring in specific C-terminal amino acid sequences.</text>
</comment>
<dbReference type="OrthoDB" id="1658at2759"/>
<reference evidence="11" key="1">
    <citation type="submission" date="2022-08" db="EMBL/GenBank/DDBJ databases">
        <authorList>
            <person name="Kallberg Y."/>
            <person name="Tangrot J."/>
            <person name="Rosling A."/>
        </authorList>
    </citation>
    <scope>NUCLEOTIDE SEQUENCE</scope>
    <source>
        <strain evidence="11">Wild A</strain>
    </source>
</reference>
<evidence type="ECO:0000256" key="5">
    <source>
        <dbReference type="ARBA" id="ARBA00022614"/>
    </source>
</evidence>
<sequence length="647" mass="75998">MHGRRRVKPSAEVEKLRKEKEATKIKEYNNLVTSCFEKRDKNEFDNDAFTITTKILSQNPDFYTIWNFRRSVLLYGILKECSEKDNQQTLSTELGFLQELFKLNPKSYWIFNHRRWCLEKIPNPDWNMELKLVGKFLEMDARNCKHFRIHAWDYRRYVTSQLSSTIKTSLTQTEFDFTTTKINQNFSNYSAWHQRSKLLPRLIKEQNLDEQDKKNLVNKEFELVKAAFYTDPDDQSAWLYHWWLVGREIQHISLLGAYYNPKMRQVVLAFDDEIGMVIPFQVTKKINDKSPSSYIEGMWRPAGGELKHDQLNIDRSYGFVWIFTFFDSVKDDFTELIVTVKPEFIVPSHSEIKLTRTIQRHCIINDDYNLENDFIISMSHLSVSDVLKESSSSLSQNPDTLPIDASERIKLLQREISMVRELLELEPDSKWCLQTLANLLRELKYISGTNMEETSKIDYEVVTICDHLIKIDKLRTKRFEDLRSKAIFESATKSLIKLVSKELAYSDDIEQYQNSTFSLESKNLTIIPTPSILLYITKLNLSNNKLTSIKFLANLIDLKEIDVSNNCITDISGVSKLRNLKDLKIQNNYIKNWEEVKNGFIGWQGVECNIYIFGNPLIVNNNEVENLKIGWEDEIKEYGDQLKIIWK</sequence>
<dbReference type="GO" id="GO:0004663">
    <property type="term" value="F:Rab geranylgeranyltransferase activity"/>
    <property type="evidence" value="ECO:0007669"/>
    <property type="project" value="UniProtKB-UniRule"/>
</dbReference>
<dbReference type="SUPFAM" id="SSF52058">
    <property type="entry name" value="L domain-like"/>
    <property type="match status" value="1"/>
</dbReference>
<dbReference type="InterPro" id="IPR001611">
    <property type="entry name" value="Leu-rich_rpt"/>
</dbReference>
<keyword evidence="6 10" id="KW-0808">Transferase</keyword>
<evidence type="ECO:0000313" key="12">
    <source>
        <dbReference type="Proteomes" id="UP001153678"/>
    </source>
</evidence>
<dbReference type="Pfam" id="PF12799">
    <property type="entry name" value="LRR_4"/>
    <property type="match status" value="1"/>
</dbReference>
<dbReference type="EC" id="2.5.1.60" evidence="2 10"/>
<dbReference type="PANTHER" id="PTHR11129:SF2">
    <property type="entry name" value="GERANYLGERANYL TRANSFERASE TYPE-2 SUBUNIT ALPHA"/>
    <property type="match status" value="1"/>
</dbReference>
<evidence type="ECO:0000256" key="8">
    <source>
        <dbReference type="ARBA" id="ARBA00031267"/>
    </source>
</evidence>
<keyword evidence="12" id="KW-1185">Reference proteome</keyword>
<evidence type="ECO:0000256" key="9">
    <source>
        <dbReference type="ARBA" id="ARBA00047658"/>
    </source>
</evidence>
<organism evidence="11 12">
    <name type="scientific">Funneliformis geosporum</name>
    <dbReference type="NCBI Taxonomy" id="1117311"/>
    <lineage>
        <taxon>Eukaryota</taxon>
        <taxon>Fungi</taxon>
        <taxon>Fungi incertae sedis</taxon>
        <taxon>Mucoromycota</taxon>
        <taxon>Glomeromycotina</taxon>
        <taxon>Glomeromycetes</taxon>
        <taxon>Glomerales</taxon>
        <taxon>Glomeraceae</taxon>
        <taxon>Funneliformis</taxon>
    </lineage>
</organism>
<dbReference type="PROSITE" id="PS51450">
    <property type="entry name" value="LRR"/>
    <property type="match status" value="2"/>
</dbReference>
<dbReference type="SUPFAM" id="SSF48439">
    <property type="entry name" value="Protein prenylyltransferase"/>
    <property type="match status" value="1"/>
</dbReference>
<comment type="similarity">
    <text evidence="1 10">Belongs to the protein prenyltransferase subunit alpha family.</text>
</comment>
<proteinExistence type="inferred from homology"/>
<dbReference type="PROSITE" id="PS51147">
    <property type="entry name" value="PFTA"/>
    <property type="match status" value="5"/>
</dbReference>
<dbReference type="GO" id="GO:0097354">
    <property type="term" value="P:prenylation"/>
    <property type="evidence" value="ECO:0007669"/>
    <property type="project" value="UniProtKB-UniRule"/>
</dbReference>
<dbReference type="PANTHER" id="PTHR11129">
    <property type="entry name" value="PROTEIN FARNESYLTRANSFERASE ALPHA SUBUNIT/RAB GERANYLGERANYL TRANSFERASE ALPHA SUBUNIT"/>
    <property type="match status" value="1"/>
</dbReference>
<keyword evidence="4 10" id="KW-0637">Prenyltransferase</keyword>
<dbReference type="Gene3D" id="1.25.40.120">
    <property type="entry name" value="Protein prenylyltransferase"/>
    <property type="match status" value="2"/>
</dbReference>
<dbReference type="GO" id="GO:0005968">
    <property type="term" value="C:Rab-protein geranylgeranyltransferase complex"/>
    <property type="evidence" value="ECO:0007669"/>
    <property type="project" value="TreeGrafter"/>
</dbReference>
<evidence type="ECO:0000256" key="10">
    <source>
        <dbReference type="RuleBase" id="RU367120"/>
    </source>
</evidence>
<evidence type="ECO:0000256" key="6">
    <source>
        <dbReference type="ARBA" id="ARBA00022679"/>
    </source>
</evidence>
<evidence type="ECO:0000313" key="11">
    <source>
        <dbReference type="EMBL" id="CAI2173182.1"/>
    </source>
</evidence>
<dbReference type="Proteomes" id="UP001153678">
    <property type="component" value="Unassembled WGS sequence"/>
</dbReference>